<name>A0A641AJM2_9ACTN</name>
<gene>
    <name evidence="2" type="ORF">ESP62_016315</name>
</gene>
<dbReference type="EMBL" id="SDPP02000004">
    <property type="protein sequence ID" value="KAA1374932.1"/>
    <property type="molecule type" value="Genomic_DNA"/>
</dbReference>
<comment type="caution">
    <text evidence="2">The sequence shown here is derived from an EMBL/GenBank/DDBJ whole genome shotgun (WGS) entry which is preliminary data.</text>
</comment>
<dbReference type="AlphaFoldDB" id="A0A641AJM2"/>
<dbReference type="SUPFAM" id="SSF52266">
    <property type="entry name" value="SGNH hydrolase"/>
    <property type="match status" value="1"/>
</dbReference>
<dbReference type="Gene3D" id="3.40.50.1110">
    <property type="entry name" value="SGNH hydrolase"/>
    <property type="match status" value="1"/>
</dbReference>
<protein>
    <submittedName>
        <fullName evidence="2">SGNH/GDSL hydrolase family protein</fullName>
    </submittedName>
</protein>
<dbReference type="InterPro" id="IPR036514">
    <property type="entry name" value="SGNH_hydro_sf"/>
</dbReference>
<proteinExistence type="predicted"/>
<evidence type="ECO:0000259" key="1">
    <source>
        <dbReference type="Pfam" id="PF13472"/>
    </source>
</evidence>
<accession>A0A641AJM2</accession>
<reference evidence="2" key="1">
    <citation type="submission" date="2019-09" db="EMBL/GenBank/DDBJ databases">
        <authorList>
            <person name="Li J."/>
        </authorList>
    </citation>
    <scope>NUCLEOTIDE SEQUENCE [LARGE SCALE GENOMIC DNA]</scope>
    <source>
        <strain evidence="2">NRBC 14897</strain>
    </source>
</reference>
<organism evidence="2 3">
    <name type="scientific">Aeromicrobium fastidiosum</name>
    <dbReference type="NCBI Taxonomy" id="52699"/>
    <lineage>
        <taxon>Bacteria</taxon>
        <taxon>Bacillati</taxon>
        <taxon>Actinomycetota</taxon>
        <taxon>Actinomycetes</taxon>
        <taxon>Propionibacteriales</taxon>
        <taxon>Nocardioidaceae</taxon>
        <taxon>Aeromicrobium</taxon>
    </lineage>
</organism>
<evidence type="ECO:0000313" key="3">
    <source>
        <dbReference type="Proteomes" id="UP001515100"/>
    </source>
</evidence>
<dbReference type="CDD" id="cd00229">
    <property type="entry name" value="SGNH_hydrolase"/>
    <property type="match status" value="1"/>
</dbReference>
<dbReference type="GO" id="GO:0016787">
    <property type="term" value="F:hydrolase activity"/>
    <property type="evidence" value="ECO:0007669"/>
    <property type="project" value="UniProtKB-KW"/>
</dbReference>
<dbReference type="Pfam" id="PF13472">
    <property type="entry name" value="Lipase_GDSL_2"/>
    <property type="match status" value="1"/>
</dbReference>
<evidence type="ECO:0000313" key="2">
    <source>
        <dbReference type="EMBL" id="KAA1374932.1"/>
    </source>
</evidence>
<dbReference type="Proteomes" id="UP001515100">
    <property type="component" value="Unassembled WGS sequence"/>
</dbReference>
<keyword evidence="2" id="KW-0378">Hydrolase</keyword>
<keyword evidence="3" id="KW-1185">Reference proteome</keyword>
<sequence length="271" mass="29522">MLLNLTHHRDKELNLTSCSVVQPRRPATPTTYDVRTSPPTRGLLPMLRALALSVAAVVTSTVVLAAPANAADPAPTGPSIIVVGDSITSWFRDEPGSVSDGWWAMLGRELSASVRTLAEAGSGMNVRGNKCLGTTYGQRLQALTKVDYVIIQGGRNDMYGCTSTNTKKTLTKAQQKKGIGAYLDRLGARVDALGIPRSHVLLVSPWGKADRKRGYRIQGYMRLFANRKHEGFTYVETRTLPSRMTLDDKHPNREGAAYLAETMRRAIASAP</sequence>
<feature type="domain" description="SGNH hydrolase-type esterase" evidence="1">
    <location>
        <begin position="82"/>
        <end position="257"/>
    </location>
</feature>
<dbReference type="InterPro" id="IPR013830">
    <property type="entry name" value="SGNH_hydro"/>
</dbReference>